<dbReference type="EMBL" id="JACRTP010000003">
    <property type="protein sequence ID" value="MBC8628539.1"/>
    <property type="molecule type" value="Genomic_DNA"/>
</dbReference>
<comment type="caution">
    <text evidence="1">The sequence shown here is derived from an EMBL/GenBank/DDBJ whole genome shotgun (WGS) entry which is preliminary data.</text>
</comment>
<proteinExistence type="predicted"/>
<organism evidence="1 2">
    <name type="scientific">Blautia stercoris</name>
    <dbReference type="NCBI Taxonomy" id="871664"/>
    <lineage>
        <taxon>Bacteria</taxon>
        <taxon>Bacillati</taxon>
        <taxon>Bacillota</taxon>
        <taxon>Clostridia</taxon>
        <taxon>Lachnospirales</taxon>
        <taxon>Lachnospiraceae</taxon>
        <taxon>Blautia</taxon>
    </lineage>
</organism>
<dbReference type="Proteomes" id="UP000661649">
    <property type="component" value="Unassembled WGS sequence"/>
</dbReference>
<sequence length="59" mass="6352">MIDTNGTKNGVIGINCGANDGTNGAEVPLNKEQVQIEKLLQTRKIKVCKKNIKKLALTS</sequence>
<reference evidence="1 2" key="1">
    <citation type="submission" date="2020-08" db="EMBL/GenBank/DDBJ databases">
        <title>Genome public.</title>
        <authorList>
            <person name="Liu C."/>
            <person name="Sun Q."/>
        </authorList>
    </citation>
    <scope>NUCLEOTIDE SEQUENCE [LARGE SCALE GENOMIC DNA]</scope>
    <source>
        <strain evidence="1 2">3_YM_SP_D4_24.mj</strain>
    </source>
</reference>
<protein>
    <submittedName>
        <fullName evidence="1">Uncharacterized protein</fullName>
    </submittedName>
</protein>
<accession>A0ABR7PB71</accession>
<keyword evidence="2" id="KW-1185">Reference proteome</keyword>
<name>A0ABR7PB71_9FIRM</name>
<evidence type="ECO:0000313" key="1">
    <source>
        <dbReference type="EMBL" id="MBC8628539.1"/>
    </source>
</evidence>
<evidence type="ECO:0000313" key="2">
    <source>
        <dbReference type="Proteomes" id="UP000661649"/>
    </source>
</evidence>
<gene>
    <name evidence="1" type="ORF">H8712_07915</name>
</gene>
<dbReference type="RefSeq" id="WP_187558593.1">
    <property type="nucleotide sequence ID" value="NZ_JACRTP010000003.1"/>
</dbReference>